<dbReference type="Proteomes" id="UP001322138">
    <property type="component" value="Unassembled WGS sequence"/>
</dbReference>
<evidence type="ECO:0000313" key="2">
    <source>
        <dbReference type="EMBL" id="KAK4641608.1"/>
    </source>
</evidence>
<comment type="caution">
    <text evidence="2">The sequence shown here is derived from an EMBL/GenBank/DDBJ whole genome shotgun (WGS) entry which is preliminary data.</text>
</comment>
<dbReference type="RefSeq" id="XP_062730584.1">
    <property type="nucleotide sequence ID" value="XM_062879281.1"/>
</dbReference>
<evidence type="ECO:0000313" key="3">
    <source>
        <dbReference type="Proteomes" id="UP001322138"/>
    </source>
</evidence>
<feature type="compositionally biased region" description="Polar residues" evidence="1">
    <location>
        <begin position="227"/>
        <end position="239"/>
    </location>
</feature>
<feature type="compositionally biased region" description="Basic and acidic residues" evidence="1">
    <location>
        <begin position="259"/>
        <end position="273"/>
    </location>
</feature>
<sequence length="398" mass="43354">MGIRQIVSKAQRRLGGNYITAQRLGGPFSAAGIRAAAFDLTQITSPPLGGWVLNFESISFSIELTHSALTTHAKMYHLDGLDDGDLPPTYTEAVTTSHTGGSFTSSHAGPSSSTGNDSVLLPSSLTNPLTSPLTNHLRTLPRRLYQAQQARATEQASRELDIITALVPHIEHFLSNLGNHPSHAAELVLVPEAAVPKGWVMTGAAERRREGEVVKIVKANLGKLLSQRTGSTATTQSTGKGEKSSYSRDEDDDDGDSPNEDKPEFDEWGRFECEDTDGIGNSDTSQWLWFKDEGMARRLATYLRPEPNLERKHVQATVVVKKAEKGIWKSWGSKNKERVGSNPSSPTTAGTPGTGENEDAVKMAVRAREITFRKENDFGVWESRTGFGIVCNVRIAAR</sequence>
<feature type="compositionally biased region" description="Polar residues" evidence="1">
    <location>
        <begin position="108"/>
        <end position="117"/>
    </location>
</feature>
<evidence type="ECO:0000256" key="1">
    <source>
        <dbReference type="SAM" id="MobiDB-lite"/>
    </source>
</evidence>
<feature type="region of interest" description="Disordered" evidence="1">
    <location>
        <begin position="331"/>
        <end position="359"/>
    </location>
</feature>
<organism evidence="2 3">
    <name type="scientific">Podospora bellae-mahoneyi</name>
    <dbReference type="NCBI Taxonomy" id="2093777"/>
    <lineage>
        <taxon>Eukaryota</taxon>
        <taxon>Fungi</taxon>
        <taxon>Dikarya</taxon>
        <taxon>Ascomycota</taxon>
        <taxon>Pezizomycotina</taxon>
        <taxon>Sordariomycetes</taxon>
        <taxon>Sordariomycetidae</taxon>
        <taxon>Sordariales</taxon>
        <taxon>Podosporaceae</taxon>
        <taxon>Podospora</taxon>
    </lineage>
</organism>
<proteinExistence type="predicted"/>
<gene>
    <name evidence="2" type="ORF">QC761_500220</name>
</gene>
<feature type="compositionally biased region" description="Low complexity" evidence="1">
    <location>
        <begin position="95"/>
        <end position="107"/>
    </location>
</feature>
<dbReference type="EMBL" id="JAFFGZ010000007">
    <property type="protein sequence ID" value="KAK4641608.1"/>
    <property type="molecule type" value="Genomic_DNA"/>
</dbReference>
<feature type="region of interest" description="Disordered" evidence="1">
    <location>
        <begin position="227"/>
        <end position="284"/>
    </location>
</feature>
<dbReference type="GeneID" id="87898763"/>
<accession>A0ABR0FDX4</accession>
<name>A0ABR0FDX4_9PEZI</name>
<feature type="region of interest" description="Disordered" evidence="1">
    <location>
        <begin position="91"/>
        <end position="125"/>
    </location>
</feature>
<reference evidence="2 3" key="1">
    <citation type="journal article" date="2023" name="bioRxiv">
        <title>High-quality genome assemblies of four members of thePodospora anserinaspecies complex.</title>
        <authorList>
            <person name="Ament-Velasquez S.L."/>
            <person name="Vogan A.A."/>
            <person name="Wallerman O."/>
            <person name="Hartmann F."/>
            <person name="Gautier V."/>
            <person name="Silar P."/>
            <person name="Giraud T."/>
            <person name="Johannesson H."/>
        </authorList>
    </citation>
    <scope>NUCLEOTIDE SEQUENCE [LARGE SCALE GENOMIC DNA]</scope>
    <source>
        <strain evidence="2 3">CBS 112042</strain>
    </source>
</reference>
<keyword evidence="3" id="KW-1185">Reference proteome</keyword>
<protein>
    <submittedName>
        <fullName evidence="2">Uncharacterized protein</fullName>
    </submittedName>
</protein>
<feature type="compositionally biased region" description="Acidic residues" evidence="1">
    <location>
        <begin position="249"/>
        <end position="258"/>
    </location>
</feature>
<feature type="compositionally biased region" description="Low complexity" evidence="1">
    <location>
        <begin position="340"/>
        <end position="355"/>
    </location>
</feature>